<keyword evidence="3" id="KW-1185">Reference proteome</keyword>
<dbReference type="InterPro" id="IPR001810">
    <property type="entry name" value="F-box_dom"/>
</dbReference>
<protein>
    <recommendedName>
        <fullName evidence="1">F-box domain-containing protein</fullName>
    </recommendedName>
</protein>
<gene>
    <name evidence="2" type="ORF">FB45DRAFT_1140688</name>
</gene>
<dbReference type="EMBL" id="JARKIF010000066">
    <property type="protein sequence ID" value="KAJ7605875.1"/>
    <property type="molecule type" value="Genomic_DNA"/>
</dbReference>
<dbReference type="PROSITE" id="PS50181">
    <property type="entry name" value="FBOX"/>
    <property type="match status" value="1"/>
</dbReference>
<accession>A0AAD7F6W5</accession>
<evidence type="ECO:0000313" key="2">
    <source>
        <dbReference type="EMBL" id="KAJ7605875.1"/>
    </source>
</evidence>
<dbReference type="Gene3D" id="1.20.1280.50">
    <property type="match status" value="1"/>
</dbReference>
<dbReference type="SUPFAM" id="SSF81383">
    <property type="entry name" value="F-box domain"/>
    <property type="match status" value="1"/>
</dbReference>
<evidence type="ECO:0000313" key="3">
    <source>
        <dbReference type="Proteomes" id="UP001221142"/>
    </source>
</evidence>
<dbReference type="Pfam" id="PF12937">
    <property type="entry name" value="F-box-like"/>
    <property type="match status" value="1"/>
</dbReference>
<feature type="domain" description="F-box" evidence="1">
    <location>
        <begin position="88"/>
        <end position="146"/>
    </location>
</feature>
<dbReference type="Proteomes" id="UP001221142">
    <property type="component" value="Unassembled WGS sequence"/>
</dbReference>
<dbReference type="AlphaFoldDB" id="A0AAD7F6W5"/>
<evidence type="ECO:0000259" key="1">
    <source>
        <dbReference type="PROSITE" id="PS50181"/>
    </source>
</evidence>
<dbReference type="InterPro" id="IPR036047">
    <property type="entry name" value="F-box-like_dom_sf"/>
</dbReference>
<reference evidence="2" key="1">
    <citation type="submission" date="2023-03" db="EMBL/GenBank/DDBJ databases">
        <title>Massive genome expansion in bonnet fungi (Mycena s.s.) driven by repeated elements and novel gene families across ecological guilds.</title>
        <authorList>
            <consortium name="Lawrence Berkeley National Laboratory"/>
            <person name="Harder C.B."/>
            <person name="Miyauchi S."/>
            <person name="Viragh M."/>
            <person name="Kuo A."/>
            <person name="Thoen E."/>
            <person name="Andreopoulos B."/>
            <person name="Lu D."/>
            <person name="Skrede I."/>
            <person name="Drula E."/>
            <person name="Henrissat B."/>
            <person name="Morin E."/>
            <person name="Kohler A."/>
            <person name="Barry K."/>
            <person name="LaButti K."/>
            <person name="Morin E."/>
            <person name="Salamov A."/>
            <person name="Lipzen A."/>
            <person name="Mereny Z."/>
            <person name="Hegedus B."/>
            <person name="Baldrian P."/>
            <person name="Stursova M."/>
            <person name="Weitz H."/>
            <person name="Taylor A."/>
            <person name="Grigoriev I.V."/>
            <person name="Nagy L.G."/>
            <person name="Martin F."/>
            <person name="Kauserud H."/>
        </authorList>
    </citation>
    <scope>NUCLEOTIDE SEQUENCE</scope>
    <source>
        <strain evidence="2">9284</strain>
    </source>
</reference>
<name>A0AAD7F6W5_9AGAR</name>
<sequence>MLFSSSCENPLLSSDTFPTPHQFQELRQLLRSSHIPPNVLSLVIFSTSILEEYDAAIAGMQAEAAEMDGMLTARAKVQYFIDGYRALQSPVRRLPPEILCQIFEYVSERMTNQPVNLLAAELWRISRVCARWHGVVMGTPTLWTNVVVDGSERFLEQLLPALRVSVKRAMPRSLTVQLQSLDSYSRRFHDALDLLAQSSKHWRRLSVDLTNAQRYPRIRTTLFGLKGKLDCLQELRLVNVQQGDLGDTFETARELRRATIIARGRQTVPDLPWSQVVSLTYLGTPSPHAADLHAVFRVMANLSHPDAAFTLRVVGDTGYLPRVTSHISSFSLYFTSFTIWRTPHMEAWGRLWDSLTLPHLHTLTIGPYDLIDDDPPPWPEVQFRSLSRRSSFHRTLRVLRIANVVIDDTELRNVLEPLEALQRLEISDQGDHHTVLHGLLLFLGQQTPEGKPLRVPRLKYLSCDSQLVFTPQIYFDCILARVRPTPGKPVFEAVLSHLPSAPKEKRKEMEEGPLQNLVAQGRLRFSFEAWVHPTSKH</sequence>
<proteinExistence type="predicted"/>
<organism evidence="2 3">
    <name type="scientific">Roridomyces roridus</name>
    <dbReference type="NCBI Taxonomy" id="1738132"/>
    <lineage>
        <taxon>Eukaryota</taxon>
        <taxon>Fungi</taxon>
        <taxon>Dikarya</taxon>
        <taxon>Basidiomycota</taxon>
        <taxon>Agaricomycotina</taxon>
        <taxon>Agaricomycetes</taxon>
        <taxon>Agaricomycetidae</taxon>
        <taxon>Agaricales</taxon>
        <taxon>Marasmiineae</taxon>
        <taxon>Mycenaceae</taxon>
        <taxon>Roridomyces</taxon>
    </lineage>
</organism>
<comment type="caution">
    <text evidence="2">The sequence shown here is derived from an EMBL/GenBank/DDBJ whole genome shotgun (WGS) entry which is preliminary data.</text>
</comment>